<keyword evidence="1" id="KW-1133">Transmembrane helix</keyword>
<keyword evidence="3" id="KW-1185">Reference proteome</keyword>
<organism evidence="2 3">
    <name type="scientific">Salix suchowensis</name>
    <dbReference type="NCBI Taxonomy" id="1278906"/>
    <lineage>
        <taxon>Eukaryota</taxon>
        <taxon>Viridiplantae</taxon>
        <taxon>Streptophyta</taxon>
        <taxon>Embryophyta</taxon>
        <taxon>Tracheophyta</taxon>
        <taxon>Spermatophyta</taxon>
        <taxon>Magnoliopsida</taxon>
        <taxon>eudicotyledons</taxon>
        <taxon>Gunneridae</taxon>
        <taxon>Pentapetalae</taxon>
        <taxon>rosids</taxon>
        <taxon>fabids</taxon>
        <taxon>Malpighiales</taxon>
        <taxon>Salicaceae</taxon>
        <taxon>Saliceae</taxon>
        <taxon>Salix</taxon>
    </lineage>
</organism>
<reference evidence="2" key="2">
    <citation type="journal article" date="2023" name="Int. J. Mol. Sci.">
        <title>De Novo Assembly and Annotation of 11 Diverse Shrub Willow (Salix) Genomes Reveals Novel Gene Organization in Sex-Linked Regions.</title>
        <authorList>
            <person name="Hyden B."/>
            <person name="Feng K."/>
            <person name="Yates T.B."/>
            <person name="Jawdy S."/>
            <person name="Cereghino C."/>
            <person name="Smart L.B."/>
            <person name="Muchero W."/>
        </authorList>
    </citation>
    <scope>NUCLEOTIDE SEQUENCE</scope>
    <source>
        <tissue evidence="2">Shoot tip</tissue>
    </source>
</reference>
<comment type="caution">
    <text evidence="2">The sequence shown here is derived from an EMBL/GenBank/DDBJ whole genome shotgun (WGS) entry which is preliminary data.</text>
</comment>
<evidence type="ECO:0000313" key="2">
    <source>
        <dbReference type="EMBL" id="KAJ6312771.1"/>
    </source>
</evidence>
<sequence length="64" mass="7373">MNEGGFMVIFLILIIMVVSLRKVFLDCLFNELGICLEKKYVFKSMFPGTRYGMQMASPPPGTWY</sequence>
<evidence type="ECO:0000313" key="3">
    <source>
        <dbReference type="Proteomes" id="UP001141253"/>
    </source>
</evidence>
<protein>
    <submittedName>
        <fullName evidence="2">Uncharacterized protein</fullName>
    </submittedName>
</protein>
<feature type="transmembrane region" description="Helical" evidence="1">
    <location>
        <begin position="6"/>
        <end position="24"/>
    </location>
</feature>
<reference evidence="2" key="1">
    <citation type="submission" date="2022-10" db="EMBL/GenBank/DDBJ databases">
        <authorList>
            <person name="Hyden B.L."/>
            <person name="Feng K."/>
            <person name="Yates T."/>
            <person name="Jawdy S."/>
            <person name="Smart L.B."/>
            <person name="Muchero W."/>
        </authorList>
    </citation>
    <scope>NUCLEOTIDE SEQUENCE</scope>
    <source>
        <tissue evidence="2">Shoot tip</tissue>
    </source>
</reference>
<dbReference type="EMBL" id="JAPFFI010000024">
    <property type="protein sequence ID" value="KAJ6312771.1"/>
    <property type="molecule type" value="Genomic_DNA"/>
</dbReference>
<evidence type="ECO:0000256" key="1">
    <source>
        <dbReference type="SAM" id="Phobius"/>
    </source>
</evidence>
<gene>
    <name evidence="2" type="ORF">OIU77_014325</name>
</gene>
<accession>A0ABQ8ZYH0</accession>
<proteinExistence type="predicted"/>
<dbReference type="Proteomes" id="UP001141253">
    <property type="component" value="Chromosome 10"/>
</dbReference>
<keyword evidence="1" id="KW-0472">Membrane</keyword>
<name>A0ABQ8ZYH0_9ROSI</name>
<keyword evidence="1" id="KW-0812">Transmembrane</keyword>